<sequence length="157" mass="17976">MTTTTQSKSLTHEALWQFSLAYYAERGVKEACLSLQNHYHGNVNLLLLLKWLDVNHLAFTLEQWPQVKASLDASEQLLAQYRQLRKQLKTQVTDTLYREALNFELSLEQLQQSHLIETINSLPLATTSASHLVDMYCQELGADHLCQHFDDGADTTK</sequence>
<gene>
    <name evidence="1" type="ORF">VHP8226_00406</name>
</gene>
<proteinExistence type="predicted"/>
<comment type="caution">
    <text evidence="1">The sequence shown here is derived from an EMBL/GenBank/DDBJ whole genome shotgun (WGS) entry which is preliminary data.</text>
</comment>
<name>A0ABM8ZFB4_9VIBR</name>
<reference evidence="1" key="1">
    <citation type="submission" date="2021-12" db="EMBL/GenBank/DDBJ databases">
        <authorList>
            <person name="Rodrigo-Torres L."/>
            <person name="Arahal R. D."/>
            <person name="Lucena T."/>
        </authorList>
    </citation>
    <scope>NUCLEOTIDE SEQUENCE</scope>
    <source>
        <strain evidence="1">CECT 8226</strain>
    </source>
</reference>
<evidence type="ECO:0008006" key="3">
    <source>
        <dbReference type="Google" id="ProtNLM"/>
    </source>
</evidence>
<accession>A0ABM8ZFB4</accession>
<evidence type="ECO:0000313" key="2">
    <source>
        <dbReference type="Proteomes" id="UP000838160"/>
    </source>
</evidence>
<protein>
    <recommendedName>
        <fullName evidence="3">TIGR02444 family protein</fullName>
    </recommendedName>
</protein>
<keyword evidence="2" id="KW-1185">Reference proteome</keyword>
<dbReference type="RefSeq" id="WP_237483466.1">
    <property type="nucleotide sequence ID" value="NZ_CAKLCM010000001.1"/>
</dbReference>
<dbReference type="Proteomes" id="UP000838160">
    <property type="component" value="Unassembled WGS sequence"/>
</dbReference>
<dbReference type="InterPro" id="IPR012659">
    <property type="entry name" value="CHP02444"/>
</dbReference>
<evidence type="ECO:0000313" key="1">
    <source>
        <dbReference type="EMBL" id="CAH0524568.1"/>
    </source>
</evidence>
<dbReference type="NCBIfam" id="TIGR02444">
    <property type="entry name" value="TIGR02444 family protein"/>
    <property type="match status" value="1"/>
</dbReference>
<dbReference type="Pfam" id="PF09523">
    <property type="entry name" value="DUF2390"/>
    <property type="match status" value="1"/>
</dbReference>
<dbReference type="EMBL" id="CAKLCM010000001">
    <property type="protein sequence ID" value="CAH0524568.1"/>
    <property type="molecule type" value="Genomic_DNA"/>
</dbReference>
<organism evidence="1 2">
    <name type="scientific">Vibrio hippocampi</name>
    <dbReference type="NCBI Taxonomy" id="654686"/>
    <lineage>
        <taxon>Bacteria</taxon>
        <taxon>Pseudomonadati</taxon>
        <taxon>Pseudomonadota</taxon>
        <taxon>Gammaproteobacteria</taxon>
        <taxon>Vibrionales</taxon>
        <taxon>Vibrionaceae</taxon>
        <taxon>Vibrio</taxon>
    </lineage>
</organism>